<dbReference type="InterPro" id="IPR013154">
    <property type="entry name" value="ADH-like_N"/>
</dbReference>
<dbReference type="Gene3D" id="3.40.50.720">
    <property type="entry name" value="NAD(P)-binding Rossmann-like Domain"/>
    <property type="match status" value="1"/>
</dbReference>
<sequence length="360" mass="37281">MRACVAHGAKDLRVEDRDPGAPGPGEIAVAISYGGVCGSDLHYYHRGAVGDFRLQEPMVLGHEVVGRVSALGTGTDAQADSGTGTGTGTGALAVGTPVAIHPATPCDNCRECAEGRRNICANARYLGSAARMPHVQGGFAQGVVVRADQVRALPEGLTERRAVLAEPLSVALHAVRRAGDVAGKRVLVTGAGPIGLLVVAVLRHFGAAEIIVSDLLDEPLALATRVGATATVRADRPEEQERAQDADLAIEASGAPAGLRTCVELVRRGGTVVLLGLLPPGEIGFPGNVVVTREIQLRGSFRFDADFDDALALLADGIDVDPVITHTFPLARATEAFELAGDRSRASKVLLDLVAVDAAE</sequence>
<dbReference type="GO" id="GO:0046872">
    <property type="term" value="F:metal ion binding"/>
    <property type="evidence" value="ECO:0007669"/>
    <property type="project" value="UniProtKB-KW"/>
</dbReference>
<evidence type="ECO:0000256" key="5">
    <source>
        <dbReference type="ARBA" id="ARBA00023002"/>
    </source>
</evidence>
<dbReference type="CDD" id="cd08232">
    <property type="entry name" value="idonate-5-DH"/>
    <property type="match status" value="1"/>
</dbReference>
<dbReference type="GO" id="GO:0016491">
    <property type="term" value="F:oxidoreductase activity"/>
    <property type="evidence" value="ECO:0007669"/>
    <property type="project" value="UniProtKB-KW"/>
</dbReference>
<evidence type="ECO:0000256" key="2">
    <source>
        <dbReference type="ARBA" id="ARBA00008072"/>
    </source>
</evidence>
<keyword evidence="5" id="KW-0560">Oxidoreductase</keyword>
<dbReference type="Pfam" id="PF08240">
    <property type="entry name" value="ADH_N"/>
    <property type="match status" value="1"/>
</dbReference>
<dbReference type="InterPro" id="IPR036291">
    <property type="entry name" value="NAD(P)-bd_dom_sf"/>
</dbReference>
<reference evidence="9" key="1">
    <citation type="submission" date="2018-07" db="EMBL/GenBank/DDBJ databases">
        <authorList>
            <person name="Zhao J."/>
        </authorList>
    </citation>
    <scope>NUCLEOTIDE SEQUENCE [LARGE SCALE GENOMIC DNA]</scope>
    <source>
        <strain evidence="9">GSSD-12</strain>
    </source>
</reference>
<comment type="cofactor">
    <cofactor evidence="1">
        <name>Zn(2+)</name>
        <dbReference type="ChEBI" id="CHEBI:29105"/>
    </cofactor>
</comment>
<dbReference type="Gene3D" id="3.90.180.10">
    <property type="entry name" value="Medium-chain alcohol dehydrogenases, catalytic domain"/>
    <property type="match status" value="1"/>
</dbReference>
<gene>
    <name evidence="8" type="ORF">DVK44_17410</name>
</gene>
<feature type="domain" description="Alcohol dehydrogenase-like N-terminal" evidence="7">
    <location>
        <begin position="23"/>
        <end position="154"/>
    </location>
</feature>
<proteinExistence type="inferred from homology"/>
<accession>A0A345HR32</accession>
<dbReference type="EMBL" id="CP031194">
    <property type="protein sequence ID" value="AXG79156.1"/>
    <property type="molecule type" value="Genomic_DNA"/>
</dbReference>
<dbReference type="SUPFAM" id="SSF51735">
    <property type="entry name" value="NAD(P)-binding Rossmann-fold domains"/>
    <property type="match status" value="1"/>
</dbReference>
<keyword evidence="3" id="KW-0479">Metal-binding</keyword>
<dbReference type="KEGG" id="spad:DVK44_17410"/>
<dbReference type="PANTHER" id="PTHR43161">
    <property type="entry name" value="SORBITOL DEHYDROGENASE"/>
    <property type="match status" value="1"/>
</dbReference>
<evidence type="ECO:0000259" key="7">
    <source>
        <dbReference type="Pfam" id="PF08240"/>
    </source>
</evidence>
<evidence type="ECO:0000259" key="6">
    <source>
        <dbReference type="Pfam" id="PF00107"/>
    </source>
</evidence>
<evidence type="ECO:0000313" key="8">
    <source>
        <dbReference type="EMBL" id="AXG79156.1"/>
    </source>
</evidence>
<name>A0A345HR32_9ACTN</name>
<keyword evidence="9" id="KW-1185">Reference proteome</keyword>
<comment type="similarity">
    <text evidence="2">Belongs to the zinc-containing alcohol dehydrogenase family.</text>
</comment>
<dbReference type="Proteomes" id="UP000253868">
    <property type="component" value="Chromosome"/>
</dbReference>
<evidence type="ECO:0000256" key="1">
    <source>
        <dbReference type="ARBA" id="ARBA00001947"/>
    </source>
</evidence>
<dbReference type="RefSeq" id="WP_114660489.1">
    <property type="nucleotide sequence ID" value="NZ_CP031194.1"/>
</dbReference>
<organism evidence="8 9">
    <name type="scientific">Streptomyces paludis</name>
    <dbReference type="NCBI Taxonomy" id="2282738"/>
    <lineage>
        <taxon>Bacteria</taxon>
        <taxon>Bacillati</taxon>
        <taxon>Actinomycetota</taxon>
        <taxon>Actinomycetes</taxon>
        <taxon>Kitasatosporales</taxon>
        <taxon>Streptomycetaceae</taxon>
        <taxon>Streptomyces</taxon>
    </lineage>
</organism>
<dbReference type="InterPro" id="IPR013149">
    <property type="entry name" value="ADH-like_C"/>
</dbReference>
<keyword evidence="4" id="KW-0862">Zinc</keyword>
<dbReference type="InterPro" id="IPR011032">
    <property type="entry name" value="GroES-like_sf"/>
</dbReference>
<protein>
    <submittedName>
        <fullName evidence="8">L-idonate 5-dehydrogenase</fullName>
    </submittedName>
</protein>
<evidence type="ECO:0000313" key="9">
    <source>
        <dbReference type="Proteomes" id="UP000253868"/>
    </source>
</evidence>
<feature type="domain" description="Alcohol dehydrogenase-like C-terminal" evidence="6">
    <location>
        <begin position="193"/>
        <end position="315"/>
    </location>
</feature>
<dbReference type="AlphaFoldDB" id="A0A345HR32"/>
<dbReference type="Pfam" id="PF00107">
    <property type="entry name" value="ADH_zinc_N"/>
    <property type="match status" value="1"/>
</dbReference>
<dbReference type="OrthoDB" id="9797931at2"/>
<evidence type="ECO:0000256" key="3">
    <source>
        <dbReference type="ARBA" id="ARBA00022723"/>
    </source>
</evidence>
<dbReference type="PANTHER" id="PTHR43161:SF9">
    <property type="entry name" value="SORBITOL DEHYDROGENASE"/>
    <property type="match status" value="1"/>
</dbReference>
<dbReference type="SUPFAM" id="SSF50129">
    <property type="entry name" value="GroES-like"/>
    <property type="match status" value="1"/>
</dbReference>
<evidence type="ECO:0000256" key="4">
    <source>
        <dbReference type="ARBA" id="ARBA00022833"/>
    </source>
</evidence>